<dbReference type="InterPro" id="IPR001810">
    <property type="entry name" value="F-box_dom"/>
</dbReference>
<evidence type="ECO:0000259" key="2">
    <source>
        <dbReference type="Pfam" id="PF08268"/>
    </source>
</evidence>
<feature type="domain" description="F-box" evidence="1">
    <location>
        <begin position="11"/>
        <end position="44"/>
    </location>
</feature>
<dbReference type="SUPFAM" id="SSF81383">
    <property type="entry name" value="F-box domain"/>
    <property type="match status" value="1"/>
</dbReference>
<proteinExistence type="predicted"/>
<dbReference type="InterPro" id="IPR013187">
    <property type="entry name" value="F-box-assoc_dom_typ3"/>
</dbReference>
<feature type="domain" description="F-box associated beta-propeller type 3" evidence="2">
    <location>
        <begin position="98"/>
        <end position="325"/>
    </location>
</feature>
<dbReference type="PANTHER" id="PTHR31111">
    <property type="entry name" value="BNAA05G37150D PROTEIN-RELATED"/>
    <property type="match status" value="1"/>
</dbReference>
<evidence type="ECO:0008006" key="5">
    <source>
        <dbReference type="Google" id="ProtNLM"/>
    </source>
</evidence>
<evidence type="ECO:0000313" key="3">
    <source>
        <dbReference type="EMBL" id="CAL4885154.1"/>
    </source>
</evidence>
<accession>A0ABC8V745</accession>
<evidence type="ECO:0000259" key="1">
    <source>
        <dbReference type="Pfam" id="PF00646"/>
    </source>
</evidence>
<evidence type="ECO:0000313" key="4">
    <source>
        <dbReference type="Proteomes" id="UP001497457"/>
    </source>
</evidence>
<dbReference type="CDD" id="cd22157">
    <property type="entry name" value="F-box_AtFBW1-like"/>
    <property type="match status" value="1"/>
</dbReference>
<gene>
    <name evidence="3" type="ORF">URODEC1_LOCUS342</name>
</gene>
<dbReference type="AlphaFoldDB" id="A0ABC8V745"/>
<protein>
    <recommendedName>
        <fullName evidence="5">F-box domain-containing protein</fullName>
    </recommendedName>
</protein>
<dbReference type="InterPro" id="IPR017451">
    <property type="entry name" value="F-box-assoc_interact_dom"/>
</dbReference>
<dbReference type="Pfam" id="PF00646">
    <property type="entry name" value="F-box"/>
    <property type="match status" value="1"/>
</dbReference>
<organism evidence="3 4">
    <name type="scientific">Urochloa decumbens</name>
    <dbReference type="NCBI Taxonomy" id="240449"/>
    <lineage>
        <taxon>Eukaryota</taxon>
        <taxon>Viridiplantae</taxon>
        <taxon>Streptophyta</taxon>
        <taxon>Embryophyta</taxon>
        <taxon>Tracheophyta</taxon>
        <taxon>Spermatophyta</taxon>
        <taxon>Magnoliopsida</taxon>
        <taxon>Liliopsida</taxon>
        <taxon>Poales</taxon>
        <taxon>Poaceae</taxon>
        <taxon>PACMAD clade</taxon>
        <taxon>Panicoideae</taxon>
        <taxon>Panicodae</taxon>
        <taxon>Paniceae</taxon>
        <taxon>Melinidinae</taxon>
        <taxon>Urochloa</taxon>
    </lineage>
</organism>
<name>A0ABC8V745_9POAL</name>
<dbReference type="Pfam" id="PF08268">
    <property type="entry name" value="FBA_3"/>
    <property type="match status" value="1"/>
</dbReference>
<dbReference type="PANTHER" id="PTHR31111:SF136">
    <property type="entry name" value="F-BOX ASSOCIATED DOMAIN-CONTAINING PROTEIN"/>
    <property type="match status" value="1"/>
</dbReference>
<dbReference type="InterPro" id="IPR036047">
    <property type="entry name" value="F-box-like_dom_sf"/>
</dbReference>
<dbReference type="NCBIfam" id="TIGR01640">
    <property type="entry name" value="F_box_assoc_1"/>
    <property type="match status" value="1"/>
</dbReference>
<keyword evidence="4" id="KW-1185">Reference proteome</keyword>
<dbReference type="Proteomes" id="UP001497457">
    <property type="component" value="Chromosome 1b"/>
</dbReference>
<dbReference type="EMBL" id="OZ075111">
    <property type="protein sequence ID" value="CAL4885154.1"/>
    <property type="molecule type" value="Genomic_DNA"/>
</dbReference>
<reference evidence="3" key="1">
    <citation type="submission" date="2024-10" db="EMBL/GenBank/DDBJ databases">
        <authorList>
            <person name="Ryan C."/>
        </authorList>
    </citation>
    <scope>NUCLEOTIDE SEQUENCE [LARGE SCALE GENOMIC DNA]</scope>
</reference>
<sequence>MEGCIIPEDLIINEILMWLPVKSLLRFRSVCKAWCSEIFSRHFKELRGQRSQPNIYRLSGFRKDSSFMKIERLTEEGSLQQYCMLPWLEDLGLVISSHHLIVVSFKYGYLLSNPAMRDSIYVPSPSWGEPEGHPVGFGFVSSLGKYKMVGIILDPKDTCEVFTVGIDRSWRKGIAPPRSLIISDHMPYINGNLHMLSEDLVNEDEAVLVFDLEDESWSVMALPDVPDIVEMSCELREMQGFLCYSCCICLERIDIWMLRDYTNNVWSKDLVIDGNPGMSNKRWSVDGFPLEVLADGRIFVGTDYEWFYYDPRDGSIQKADCKGSNLFTTVYSENLVPVLGF</sequence>